<evidence type="ECO:0000256" key="1">
    <source>
        <dbReference type="SAM" id="Coils"/>
    </source>
</evidence>
<dbReference type="EMBL" id="JAAGSC010000041">
    <property type="protein sequence ID" value="NDY96095.1"/>
    <property type="molecule type" value="Genomic_DNA"/>
</dbReference>
<dbReference type="GO" id="GO:0016740">
    <property type="term" value="F:transferase activity"/>
    <property type="evidence" value="ECO:0007669"/>
    <property type="project" value="UniProtKB-KW"/>
</dbReference>
<reference evidence="3 4" key="1">
    <citation type="submission" date="2020-02" db="EMBL/GenBank/DDBJ databases">
        <authorList>
            <person name="Zhang X.-Y."/>
        </authorList>
    </citation>
    <scope>NUCLEOTIDE SEQUENCE [LARGE SCALE GENOMIC DNA]</scope>
    <source>
        <strain evidence="3 4">C33</strain>
    </source>
</reference>
<dbReference type="SUPFAM" id="SSF53756">
    <property type="entry name" value="UDP-Glycosyltransferase/glycogen phosphorylase"/>
    <property type="match status" value="2"/>
</dbReference>
<dbReference type="CDD" id="cd04186">
    <property type="entry name" value="GT_2_like_c"/>
    <property type="match status" value="1"/>
</dbReference>
<dbReference type="RefSeq" id="WP_164211469.1">
    <property type="nucleotide sequence ID" value="NZ_JAAGSC010000041.1"/>
</dbReference>
<feature type="coiled-coil region" evidence="1">
    <location>
        <begin position="632"/>
        <end position="768"/>
    </location>
</feature>
<dbReference type="Gene3D" id="3.40.50.2000">
    <property type="entry name" value="Glycogen Phosphorylase B"/>
    <property type="match status" value="2"/>
</dbReference>
<comment type="caution">
    <text evidence="3">The sequence shown here is derived from an EMBL/GenBank/DDBJ whole genome shotgun (WGS) entry which is preliminary data.</text>
</comment>
<dbReference type="Gene3D" id="3.90.550.10">
    <property type="entry name" value="Spore Coat Polysaccharide Biosynthesis Protein SpsA, Chain A"/>
    <property type="match status" value="1"/>
</dbReference>
<dbReference type="InterPro" id="IPR029044">
    <property type="entry name" value="Nucleotide-diphossugar_trans"/>
</dbReference>
<keyword evidence="3" id="KW-0808">Transferase</keyword>
<dbReference type="Pfam" id="PF13692">
    <property type="entry name" value="Glyco_trans_1_4"/>
    <property type="match status" value="1"/>
</dbReference>
<dbReference type="SUPFAM" id="SSF53448">
    <property type="entry name" value="Nucleotide-diphospho-sugar transferases"/>
    <property type="match status" value="1"/>
</dbReference>
<keyword evidence="1" id="KW-0175">Coiled coil</keyword>
<dbReference type="InterPro" id="IPR001173">
    <property type="entry name" value="Glyco_trans_2-like"/>
</dbReference>
<proteinExistence type="predicted"/>
<dbReference type="Pfam" id="PF00535">
    <property type="entry name" value="Glycos_transf_2"/>
    <property type="match status" value="1"/>
</dbReference>
<keyword evidence="4" id="KW-1185">Reference proteome</keyword>
<organism evidence="3 4">
    <name type="scientific">Wenzhouxiangella limi</name>
    <dbReference type="NCBI Taxonomy" id="2707351"/>
    <lineage>
        <taxon>Bacteria</taxon>
        <taxon>Pseudomonadati</taxon>
        <taxon>Pseudomonadota</taxon>
        <taxon>Gammaproteobacteria</taxon>
        <taxon>Chromatiales</taxon>
        <taxon>Wenzhouxiangellaceae</taxon>
        <taxon>Wenzhouxiangella</taxon>
    </lineage>
</organism>
<dbReference type="PANTHER" id="PTHR43179">
    <property type="entry name" value="RHAMNOSYLTRANSFERASE WBBL"/>
    <property type="match status" value="1"/>
</dbReference>
<accession>A0A845V839</accession>
<feature type="domain" description="Glycosyltransferase 2-like" evidence="2">
    <location>
        <begin position="867"/>
        <end position="1035"/>
    </location>
</feature>
<name>A0A845V839_9GAMM</name>
<dbReference type="CDD" id="cd03801">
    <property type="entry name" value="GT4_PimA-like"/>
    <property type="match status" value="1"/>
</dbReference>
<dbReference type="PANTHER" id="PTHR43179:SF7">
    <property type="entry name" value="RHAMNOSYLTRANSFERASE WBBL"/>
    <property type="match status" value="1"/>
</dbReference>
<dbReference type="Proteomes" id="UP000484885">
    <property type="component" value="Unassembled WGS sequence"/>
</dbReference>
<protein>
    <submittedName>
        <fullName evidence="3">Glycosyltransferase</fullName>
    </submittedName>
</protein>
<evidence type="ECO:0000259" key="2">
    <source>
        <dbReference type="Pfam" id="PF00535"/>
    </source>
</evidence>
<gene>
    <name evidence="3" type="ORF">G3I74_10170</name>
</gene>
<sequence>MHKQSAGESAPIQLIALRGGDGRIDEKWLADLPLRPGDPDVQVSRLTPRAADFARCLDAAREYTRDCAVMFVRSGLRLPQRWRERLTAATAEPTPLPRLPAGNYADPINPLAGFDAFSDADTADRWLWLCAEHQATPVEDFPLDCLYLPHGSAAALDERSPALLIDSLFVFDPARCVNAGDTQPTATAATLGSARLRLQALADEQKLPAPPPRAGLDGRPVTLHISHDWGGGVARWIEDVALHDTEGHHLVLSASGNPAGTTHGQVLRLYAAGPGQALVRELPLTPSIADTVRTDRCYRQLLAEIVRRFAVGRVLVSSLIGHSLDALRTGLPTAQMLHDFYPAWPLLDRDPLDWAQTEGGVDLARALSEHGQHLLFRHPEVEHWQSLAKAWLEAVGNNQVQLLAPTAEVVRRWQALIGSALPEIDIIGHGFSGWDQKPQSVSARPRADGRLNLVVAGRLSPGKGLALLDQSLDALAPLAHITLLGCGRHGMRFFGRPGVDIVLDYQRDQLPALLQRLGPQAGLFLSTVPETWNYTLSELRAVGVPPLATRLGSFIERIAHGRDGWLFEPQPESLIELVSRLHNEPEQLAAAAASQPGDPDMASVLKYYWGRISALNPSAPTLALTDPRQAAIGRLSLQIAAARRDRAELKGRQQELQAALAQRADWARRYERLSEERTRWAQALEREIEAERVQTQARLDALESERQGLERSLIDTRAELHVSQDHLAQTRAHLQSTQQDLHATQHDLQATQQDLHRSDHELERAQEELRLIFASRSWRWTRPLRFGNRVVDHARHRDAWNPLRWPRLARRLVHSLRFHGLRGTLQLAQGTPPAAPVQASVPVVQAPAEHAPAQPVRLPNAPAPRASIVVPVYNKVAYTAACLESLHLEAGDTPFEVIVVDDCSSDETADFLGRCEGVEVVSNAENSGFIASCNAGAERARAPFLVFLNNDATLTPGWLEALLQTFEDFPDAGIVGARLAYPDGRLQEAGGIIFSDASGWNYGRNEDPALPQYNFTSEADYVSGACLAIPRALFEELGGFDSHYAPAYYEDTDLCFRVRRHGRKVYCQPACTIIHHEGVSSGTDETSGTKRYQAVNREKFRQRWRDALTRQPPHRIDSDRPDPVRRARFHHAAGRALVIDATTPMPDHDSGSVRITALMELMVEHNWRVTFCPQNLKWEGRYSSALQRQGIEVLSAPAISALESWLKNYGPDLDLVLVSRHYVLAPILKALRRSCPHARIVFDTVDLHFLREQRQAELSGSDSMQNAADRTRKIELGLMDECDITLVVSTVEQQLLTELLPEADIRVLSNIHSIHGRQQGWAARRDLLFVGGFQHPPNVDAAEWLIDEIFPRVREQLPDVKLHLIGSRMPDALRERARPGIMVHGFVEDLTPYLNGCRLSLAPLRYGAGVKGKVNQAMAWGLPVVATTCAAEGMFLRHGEDVLLAEDGESFAAEVVRAYQNEPLWRTLSDGGLANVERHFSRAAAGRVVAALLTEKTEPGLRRPA</sequence>
<evidence type="ECO:0000313" key="3">
    <source>
        <dbReference type="EMBL" id="NDY96095.1"/>
    </source>
</evidence>
<evidence type="ECO:0000313" key="4">
    <source>
        <dbReference type="Proteomes" id="UP000484885"/>
    </source>
</evidence>